<organism evidence="1 2">
    <name type="scientific">Gossypium barbadense</name>
    <name type="common">Sea Island cotton</name>
    <name type="synonym">Hibiscus barbadensis</name>
    <dbReference type="NCBI Taxonomy" id="3634"/>
    <lineage>
        <taxon>Eukaryota</taxon>
        <taxon>Viridiplantae</taxon>
        <taxon>Streptophyta</taxon>
        <taxon>Embryophyta</taxon>
        <taxon>Tracheophyta</taxon>
        <taxon>Spermatophyta</taxon>
        <taxon>Magnoliopsida</taxon>
        <taxon>eudicotyledons</taxon>
        <taxon>Gunneridae</taxon>
        <taxon>Pentapetalae</taxon>
        <taxon>rosids</taxon>
        <taxon>malvids</taxon>
        <taxon>Malvales</taxon>
        <taxon>Malvaceae</taxon>
        <taxon>Malvoideae</taxon>
        <taxon>Gossypium</taxon>
    </lineage>
</organism>
<evidence type="ECO:0000313" key="1">
    <source>
        <dbReference type="EMBL" id="PPS03372.1"/>
    </source>
</evidence>
<sequence length="96" mass="11239">MLTKILRELEYARRLIGLVYASKFDDMEYASKSGEMVYDSRSGELVFHSWFNELVFVHRLGEEEIASGLDKIVFSKGPGELRQWDWRTVFTELGQE</sequence>
<dbReference type="AlphaFoldDB" id="A0A2P5XJ99"/>
<name>A0A2P5XJ99_GOSBA</name>
<dbReference type="EMBL" id="KZ664763">
    <property type="protein sequence ID" value="PPS03372.1"/>
    <property type="molecule type" value="Genomic_DNA"/>
</dbReference>
<accession>A0A2P5XJ99</accession>
<dbReference type="OrthoDB" id="1001685at2759"/>
<reference evidence="1 2" key="1">
    <citation type="submission" date="2015-01" db="EMBL/GenBank/DDBJ databases">
        <title>Genome of allotetraploid Gossypium barbadense reveals genomic plasticity and fiber elongation in cotton evolution.</title>
        <authorList>
            <person name="Chen X."/>
            <person name="Liu X."/>
            <person name="Zhao B."/>
            <person name="Zheng H."/>
            <person name="Hu Y."/>
            <person name="Lu G."/>
            <person name="Yang C."/>
            <person name="Chen J."/>
            <person name="Shan C."/>
            <person name="Zhang L."/>
            <person name="Zhou Y."/>
            <person name="Wang L."/>
            <person name="Guo W."/>
            <person name="Bai Y."/>
            <person name="Ruan J."/>
            <person name="Shangguan X."/>
            <person name="Mao Y."/>
            <person name="Jiang J."/>
            <person name="Zhu Y."/>
            <person name="Lei J."/>
            <person name="Kang H."/>
            <person name="Chen S."/>
            <person name="He X."/>
            <person name="Wang R."/>
            <person name="Wang Y."/>
            <person name="Chen J."/>
            <person name="Wang L."/>
            <person name="Yu S."/>
            <person name="Wang B."/>
            <person name="Wei J."/>
            <person name="Song S."/>
            <person name="Lu X."/>
            <person name="Gao Z."/>
            <person name="Gu W."/>
            <person name="Deng X."/>
            <person name="Ma D."/>
            <person name="Wang S."/>
            <person name="Liang W."/>
            <person name="Fang L."/>
            <person name="Cai C."/>
            <person name="Zhu X."/>
            <person name="Zhou B."/>
            <person name="Zhang Y."/>
            <person name="Chen Z."/>
            <person name="Xu S."/>
            <person name="Zhu R."/>
            <person name="Wang S."/>
            <person name="Zhang T."/>
            <person name="Zhao G."/>
        </authorList>
    </citation>
    <scope>NUCLEOTIDE SEQUENCE [LARGE SCALE GENOMIC DNA]</scope>
    <source>
        <strain evidence="2">cv. Xinhai21</strain>
        <tissue evidence="1">Leaf</tissue>
    </source>
</reference>
<dbReference type="Proteomes" id="UP000239757">
    <property type="component" value="Unassembled WGS sequence"/>
</dbReference>
<evidence type="ECO:0000313" key="2">
    <source>
        <dbReference type="Proteomes" id="UP000239757"/>
    </source>
</evidence>
<protein>
    <submittedName>
        <fullName evidence="1">Uncharacterized protein</fullName>
    </submittedName>
</protein>
<proteinExistence type="predicted"/>
<gene>
    <name evidence="1" type="ORF">GOBAR_AA17292</name>
</gene>